<dbReference type="AlphaFoldDB" id="A0A1G7MXE0"/>
<accession>A0A1G7MXE0</accession>
<feature type="domain" description="DUF7674" evidence="1">
    <location>
        <begin position="7"/>
        <end position="103"/>
    </location>
</feature>
<proteinExistence type="predicted"/>
<gene>
    <name evidence="2" type="ORF">SAMN05192573_10170</name>
</gene>
<organism evidence="2 3">
    <name type="scientific">Mucilaginibacter gossypii</name>
    <dbReference type="NCBI Taxonomy" id="551996"/>
    <lineage>
        <taxon>Bacteria</taxon>
        <taxon>Pseudomonadati</taxon>
        <taxon>Bacteroidota</taxon>
        <taxon>Sphingobacteriia</taxon>
        <taxon>Sphingobacteriales</taxon>
        <taxon>Sphingobacteriaceae</taxon>
        <taxon>Mucilaginibacter</taxon>
    </lineage>
</organism>
<evidence type="ECO:0000259" key="1">
    <source>
        <dbReference type="Pfam" id="PF24722"/>
    </source>
</evidence>
<dbReference type="STRING" id="551996.SAMN05192573_10170"/>
<evidence type="ECO:0000313" key="2">
    <source>
        <dbReference type="EMBL" id="SDF66347.1"/>
    </source>
</evidence>
<dbReference type="RefSeq" id="WP_091162170.1">
    <property type="nucleotide sequence ID" value="NZ_FNCG01000001.1"/>
</dbReference>
<keyword evidence="3" id="KW-1185">Reference proteome</keyword>
<protein>
    <recommendedName>
        <fullName evidence="1">DUF7674 domain-containing protein</fullName>
    </recommendedName>
</protein>
<evidence type="ECO:0000313" key="3">
    <source>
        <dbReference type="Proteomes" id="UP000199705"/>
    </source>
</evidence>
<dbReference type="InterPro" id="IPR056091">
    <property type="entry name" value="DUF7674"/>
</dbReference>
<dbReference type="Pfam" id="PF24722">
    <property type="entry name" value="DUF7674"/>
    <property type="match status" value="1"/>
</dbReference>
<dbReference type="EMBL" id="FNCG01000001">
    <property type="protein sequence ID" value="SDF66347.1"/>
    <property type="molecule type" value="Genomic_DNA"/>
</dbReference>
<reference evidence="3" key="1">
    <citation type="submission" date="2016-10" db="EMBL/GenBank/DDBJ databases">
        <authorList>
            <person name="Varghese N."/>
            <person name="Submissions S."/>
        </authorList>
    </citation>
    <scope>NUCLEOTIDE SEQUENCE [LARGE SCALE GENOMIC DNA]</scope>
    <source>
        <strain evidence="3">Gh-67</strain>
    </source>
</reference>
<dbReference type="Proteomes" id="UP000199705">
    <property type="component" value="Unassembled WGS sequence"/>
</dbReference>
<sequence length="130" mass="14965">MSAWRKRAIESLPSLKKDFEDPQTSIYGVFMELLPVTVASHKSNNVAQLKKNYDFAEWCFRQKSENLWNAACVSLYEHLGNKTETLQAIHLWVKQDIYIEIRSLLKQRVGEATLKIIDGLYGLSNARFTG</sequence>
<name>A0A1G7MXE0_9SPHI</name>